<dbReference type="SUPFAM" id="SSF56112">
    <property type="entry name" value="Protein kinase-like (PK-like)"/>
    <property type="match status" value="1"/>
</dbReference>
<dbReference type="OrthoDB" id="4062651at2759"/>
<evidence type="ECO:0000256" key="1">
    <source>
        <dbReference type="SAM" id="MobiDB-lite"/>
    </source>
</evidence>
<dbReference type="InterPro" id="IPR011009">
    <property type="entry name" value="Kinase-like_dom_sf"/>
</dbReference>
<evidence type="ECO:0000313" key="3">
    <source>
        <dbReference type="EMBL" id="KAF5352382.1"/>
    </source>
</evidence>
<dbReference type="PANTHER" id="PTHR44329:SF214">
    <property type="entry name" value="PROTEIN KINASE DOMAIN-CONTAINING PROTEIN"/>
    <property type="match status" value="1"/>
</dbReference>
<dbReference type="PROSITE" id="PS50011">
    <property type="entry name" value="PROTEIN_KINASE_DOM"/>
    <property type="match status" value="1"/>
</dbReference>
<dbReference type="Gene3D" id="1.10.510.10">
    <property type="entry name" value="Transferase(Phosphotransferase) domain 1"/>
    <property type="match status" value="1"/>
</dbReference>
<feature type="region of interest" description="Disordered" evidence="1">
    <location>
        <begin position="566"/>
        <end position="605"/>
    </location>
</feature>
<proteinExistence type="predicted"/>
<protein>
    <recommendedName>
        <fullName evidence="2">Protein kinase domain-containing protein</fullName>
    </recommendedName>
</protein>
<dbReference type="InterPro" id="IPR051681">
    <property type="entry name" value="Ser/Thr_Kinases-Pseudokinases"/>
</dbReference>
<organism evidence="3 4">
    <name type="scientific">Leucocoprinus leucothites</name>
    <dbReference type="NCBI Taxonomy" id="201217"/>
    <lineage>
        <taxon>Eukaryota</taxon>
        <taxon>Fungi</taxon>
        <taxon>Dikarya</taxon>
        <taxon>Basidiomycota</taxon>
        <taxon>Agaricomycotina</taxon>
        <taxon>Agaricomycetes</taxon>
        <taxon>Agaricomycetidae</taxon>
        <taxon>Agaricales</taxon>
        <taxon>Agaricineae</taxon>
        <taxon>Agaricaceae</taxon>
        <taxon>Leucocoprinus</taxon>
    </lineage>
</organism>
<dbReference type="GO" id="GO:0005524">
    <property type="term" value="F:ATP binding"/>
    <property type="evidence" value="ECO:0007669"/>
    <property type="project" value="InterPro"/>
</dbReference>
<sequence length="710" mass="80023">MEEDTGRAIGDRVPFTLDSQHMARYIATLSPDEQEVLVVKLARNEARLRLQELMQAEENAATSAQASTAEVYYDRACALLLEIVGSPVTNKSIVRAFARHAQDMVNFLDKILVNGTVSDPDDWGRIHHIISEIEMLAEIYPTSYEIKGVTINTLEKQGIFSQSYLGLYQDLRVRIKEFPSGSINHPPTKHFIRELSSWPHLSHQNILPFYGICDSASDARVVRKLGLVSPWIETNLPEYLAAFPGAPRSSLVSDIAAGLKYLHELKLVHGDLRGPNIFVSSTDRAMIANFELSVSTQAVLTNTEGTFNHDAAHWTAPELFRMGNLEPRRTQSSDIWSFGCVCYEVFTGKIPFYQCNSIAELIVTFDRAKSGSISPLRLVTGQGSEVDDETWSMMEKCWERDPLRRVDANTLAQFFARATLSSPKPFYDIHDVAIRMLKHSRSNPELDYRHVYQLLRSGKTGNNYYAQVLSQVQILAATHRFQGMGNTNKNVSSMSSTMAICAEGVHSLALEDVLHKHRNIQTKADYYLDHLFIQVLCNSVFPVEDQENLGQPQKLGYKRNFTRKQAHKPSGLPAYGATDIEPGAPSEQRDTSEGSTTPLTSRFDQHPSLPLLRSLELRTRFSSLNVWGLGSKEEIAKLRALTAEDRPNILHEPIFIFLFHDGTVISIMPTANLDFTAPITERLYHNQSVLRQKTHLYYSNPYLISSWIGF</sequence>
<dbReference type="Pfam" id="PF07714">
    <property type="entry name" value="PK_Tyr_Ser-Thr"/>
    <property type="match status" value="1"/>
</dbReference>
<dbReference type="Gene3D" id="3.30.460.20">
    <property type="entry name" value="CorA soluble domain-like"/>
    <property type="match status" value="1"/>
</dbReference>
<dbReference type="GO" id="GO:0004674">
    <property type="term" value="F:protein serine/threonine kinase activity"/>
    <property type="evidence" value="ECO:0007669"/>
    <property type="project" value="TreeGrafter"/>
</dbReference>
<accession>A0A8H5D2D5</accession>
<evidence type="ECO:0000259" key="2">
    <source>
        <dbReference type="PROSITE" id="PS50011"/>
    </source>
</evidence>
<dbReference type="EMBL" id="JAACJO010000011">
    <property type="protein sequence ID" value="KAF5352382.1"/>
    <property type="molecule type" value="Genomic_DNA"/>
</dbReference>
<name>A0A8H5D2D5_9AGAR</name>
<dbReference type="Proteomes" id="UP000559027">
    <property type="component" value="Unassembled WGS sequence"/>
</dbReference>
<dbReference type="InterPro" id="IPR001245">
    <property type="entry name" value="Ser-Thr/Tyr_kinase_cat_dom"/>
</dbReference>
<gene>
    <name evidence="3" type="ORF">D9756_006144</name>
</gene>
<dbReference type="InterPro" id="IPR000719">
    <property type="entry name" value="Prot_kinase_dom"/>
</dbReference>
<evidence type="ECO:0000313" key="4">
    <source>
        <dbReference type="Proteomes" id="UP000559027"/>
    </source>
</evidence>
<keyword evidence="4" id="KW-1185">Reference proteome</keyword>
<reference evidence="3 4" key="1">
    <citation type="journal article" date="2020" name="ISME J.">
        <title>Uncovering the hidden diversity of litter-decomposition mechanisms in mushroom-forming fungi.</title>
        <authorList>
            <person name="Floudas D."/>
            <person name="Bentzer J."/>
            <person name="Ahren D."/>
            <person name="Johansson T."/>
            <person name="Persson P."/>
            <person name="Tunlid A."/>
        </authorList>
    </citation>
    <scope>NUCLEOTIDE SEQUENCE [LARGE SCALE GENOMIC DNA]</scope>
    <source>
        <strain evidence="3 4">CBS 146.42</strain>
    </source>
</reference>
<feature type="compositionally biased region" description="Polar residues" evidence="1">
    <location>
        <begin position="593"/>
        <end position="602"/>
    </location>
</feature>
<feature type="domain" description="Protein kinase" evidence="2">
    <location>
        <begin position="149"/>
        <end position="427"/>
    </location>
</feature>
<dbReference type="PANTHER" id="PTHR44329">
    <property type="entry name" value="SERINE/THREONINE-PROTEIN KINASE TNNI3K-RELATED"/>
    <property type="match status" value="1"/>
</dbReference>
<dbReference type="AlphaFoldDB" id="A0A8H5D2D5"/>
<comment type="caution">
    <text evidence="3">The sequence shown here is derived from an EMBL/GenBank/DDBJ whole genome shotgun (WGS) entry which is preliminary data.</text>
</comment>